<comment type="caution">
    <text evidence="7">The sequence shown here is derived from an EMBL/GenBank/DDBJ whole genome shotgun (WGS) entry which is preliminary data.</text>
</comment>
<evidence type="ECO:0000259" key="6">
    <source>
        <dbReference type="SMART" id="SM01033"/>
    </source>
</evidence>
<dbReference type="InterPro" id="IPR019775">
    <property type="entry name" value="WD40_repeat_CS"/>
</dbReference>
<reference evidence="7 8" key="1">
    <citation type="journal article" date="2007" name="PLoS Pathog.">
        <title>Genome sequence of Babesia bovis and comparative analysis of apicomplexan hemoprotozoa.</title>
        <authorList>
            <person name="Brayton K.A."/>
            <person name="Lau A.O.T."/>
            <person name="Herndon D.R."/>
            <person name="Hannick L."/>
            <person name="Kappmeyer L.S."/>
            <person name="Berens S.J."/>
            <person name="Bidwell S.L."/>
            <person name="Brown W.C."/>
            <person name="Crabtree J."/>
            <person name="Fadrosh D."/>
            <person name="Feldblum T."/>
            <person name="Forberger H.A."/>
            <person name="Haas B.J."/>
            <person name="Howell J.M."/>
            <person name="Khouri H."/>
            <person name="Koo H."/>
            <person name="Mann D.J."/>
            <person name="Norimine J."/>
            <person name="Paulsen I.T."/>
            <person name="Radune D."/>
            <person name="Ren Q."/>
            <person name="Smith R.K. Jr."/>
            <person name="Suarez C.E."/>
            <person name="White O."/>
            <person name="Wortman J.R."/>
            <person name="Knowles D.P. Jr."/>
            <person name="McElwain T.F."/>
            <person name="Nene V.M."/>
        </authorList>
    </citation>
    <scope>NUCLEOTIDE SEQUENCE [LARGE SCALE GENOMIC DNA]</scope>
    <source>
        <strain evidence="7">T2Bo</strain>
    </source>
</reference>
<dbReference type="EMBL" id="AAXT01000001">
    <property type="protein sequence ID" value="EDO07784.1"/>
    <property type="molecule type" value="Genomic_DNA"/>
</dbReference>
<dbReference type="RefSeq" id="XP_001611352.1">
    <property type="nucleotide sequence ID" value="XM_001611302.1"/>
</dbReference>
<gene>
    <name evidence="7" type="ORF">BBOV_III002170</name>
</gene>
<keyword evidence="8" id="KW-1185">Reference proteome</keyword>
<dbReference type="GO" id="GO:0032040">
    <property type="term" value="C:small-subunit processome"/>
    <property type="evidence" value="ECO:0007669"/>
    <property type="project" value="TreeGrafter"/>
</dbReference>
<dbReference type="SMART" id="SM01033">
    <property type="entry name" value="BING4CT"/>
    <property type="match status" value="1"/>
</dbReference>
<dbReference type="VEuPathDB" id="PiroplasmaDB:BBOV_III002170"/>
<keyword evidence="4" id="KW-0677">Repeat</keyword>
<dbReference type="PANTHER" id="PTHR14085">
    <property type="entry name" value="WD-REPEAT PROTEIN BING4"/>
    <property type="match status" value="1"/>
</dbReference>
<reference evidence="8" key="2">
    <citation type="journal article" date="2020" name="Data Brief">
        <title>Transcriptome dataset of Babesia bovis life stages within vertebrate and invertebrate hosts.</title>
        <authorList>
            <person name="Ueti M.W."/>
            <person name="Johnson W.C."/>
            <person name="Kappmeyer L.S."/>
            <person name="Herndon D.R."/>
            <person name="Mousel M.R."/>
            <person name="Reif K.E."/>
            <person name="Taus N.S."/>
            <person name="Ifeonu O.O."/>
            <person name="Silva J.C."/>
            <person name="Suarez C.E."/>
            <person name="Brayton K.A."/>
        </authorList>
    </citation>
    <scope>NUCLEOTIDE SEQUENCE [LARGE SCALE GENOMIC DNA]</scope>
</reference>
<evidence type="ECO:0000256" key="1">
    <source>
        <dbReference type="ARBA" id="ARBA00004604"/>
    </source>
</evidence>
<evidence type="ECO:0000256" key="2">
    <source>
        <dbReference type="ARBA" id="ARBA00022552"/>
    </source>
</evidence>
<organism evidence="7 8">
    <name type="scientific">Babesia bovis</name>
    <dbReference type="NCBI Taxonomy" id="5865"/>
    <lineage>
        <taxon>Eukaryota</taxon>
        <taxon>Sar</taxon>
        <taxon>Alveolata</taxon>
        <taxon>Apicomplexa</taxon>
        <taxon>Aconoidasida</taxon>
        <taxon>Piroplasmida</taxon>
        <taxon>Babesiidae</taxon>
        <taxon>Babesia</taxon>
    </lineage>
</organism>
<dbReference type="GeneID" id="5479597"/>
<name>A7AMK0_BABBO</name>
<evidence type="ECO:0000256" key="4">
    <source>
        <dbReference type="ARBA" id="ARBA00022737"/>
    </source>
</evidence>
<keyword evidence="5" id="KW-0539">Nucleus</keyword>
<dbReference type="Gene3D" id="2.130.10.10">
    <property type="entry name" value="YVTN repeat-like/Quinoprotein amine dehydrogenase"/>
    <property type="match status" value="1"/>
</dbReference>
<evidence type="ECO:0000256" key="3">
    <source>
        <dbReference type="ARBA" id="ARBA00022574"/>
    </source>
</evidence>
<keyword evidence="3" id="KW-0853">WD repeat</keyword>
<dbReference type="PANTHER" id="PTHR14085:SF3">
    <property type="entry name" value="WD REPEAT-CONTAINING PROTEIN 46"/>
    <property type="match status" value="1"/>
</dbReference>
<accession>A7AMK0</accession>
<dbReference type="PROSITE" id="PS00678">
    <property type="entry name" value="WD_REPEATS_1"/>
    <property type="match status" value="1"/>
</dbReference>
<dbReference type="Pfam" id="PF08149">
    <property type="entry name" value="BING4CT"/>
    <property type="match status" value="1"/>
</dbReference>
<evidence type="ECO:0000313" key="8">
    <source>
        <dbReference type="Proteomes" id="UP000002173"/>
    </source>
</evidence>
<dbReference type="SUPFAM" id="SSF50978">
    <property type="entry name" value="WD40 repeat-like"/>
    <property type="match status" value="1"/>
</dbReference>
<dbReference type="InParanoid" id="A7AMK0"/>
<dbReference type="InterPro" id="IPR012952">
    <property type="entry name" value="BING4_C_dom"/>
</dbReference>
<keyword evidence="2" id="KW-0698">rRNA processing</keyword>
<dbReference type="STRING" id="5865.A7AMK0"/>
<feature type="domain" description="BING4 C-terminal" evidence="6">
    <location>
        <begin position="338"/>
        <end position="414"/>
    </location>
</feature>
<dbReference type="InterPro" id="IPR001680">
    <property type="entry name" value="WD40_rpt"/>
</dbReference>
<sequence length="525" mass="59363">MSTEIRNTKAFHAKSFGSTAEKARHALSKRNVERYKKLKHDALSELEATSVLHINEPGYLEPEEGERTYHISQSELLKSVDVGTKRKVFNLQLSLGPYFANYTRDGRHMLLGGSKGQLALFDIIDMKPFFDISVKQTIRAVQFLDNHELMAVAQKKYVHIYDNHGMEVYVLRDLGLTYQLDYMAPFWLLTSIGEFGELAWQDVSSGQVVARYKTRKGPCRLMRHNKDNGVVHLGHGNGVVTLWTPNQGRPAVEMLAHRGPVVSMAIHQNYMATSGFDGYWSTWDLRNYSKSIHVNFIGKTPPQAMTVSQTGILGMALGGRVEFYRDVFTAQTVKAPGLYLRHMYHGDQVNDIQFQPFEDICAVGTGTGFSTMLVPGAGIANFDAYEPNPYESSSKRQVQRLLDKIPYDTMTLKHVDVGDYNRDHMEAVVDDKVDSGGTALMNRRKRRKPLKASTAQKLTKYERTFQRRQQAAKDRLKRLRSLDVAPEEAKRRVVDALTYKDSDGGRRVKGDVDGAALSRFKRASD</sequence>
<dbReference type="eggNOG" id="KOG1272">
    <property type="taxonomic scope" value="Eukaryota"/>
</dbReference>
<dbReference type="InterPro" id="IPR036322">
    <property type="entry name" value="WD40_repeat_dom_sf"/>
</dbReference>
<dbReference type="FunCoup" id="A7AMK0">
    <property type="interactions" value="442"/>
</dbReference>
<dbReference type="InterPro" id="IPR015943">
    <property type="entry name" value="WD40/YVTN_repeat-like_dom_sf"/>
</dbReference>
<proteinExistence type="predicted"/>
<evidence type="ECO:0000313" key="7">
    <source>
        <dbReference type="EMBL" id="EDO07784.1"/>
    </source>
</evidence>
<dbReference type="AlphaFoldDB" id="A7AMK0"/>
<dbReference type="GO" id="GO:0030686">
    <property type="term" value="C:90S preribosome"/>
    <property type="evidence" value="ECO:0007669"/>
    <property type="project" value="TreeGrafter"/>
</dbReference>
<dbReference type="InterPro" id="IPR040315">
    <property type="entry name" value="WDR46/Utp7"/>
</dbReference>
<protein>
    <recommendedName>
        <fullName evidence="6">BING4 C-terminal domain-containing protein</fullName>
    </recommendedName>
</protein>
<dbReference type="KEGG" id="bbo:BBOV_III002170"/>
<dbReference type="OMA" id="EFLPYHW"/>
<comment type="subcellular location">
    <subcellularLocation>
        <location evidence="1">Nucleus</location>
        <location evidence="1">Nucleolus</location>
    </subcellularLocation>
</comment>
<dbReference type="SMART" id="SM00320">
    <property type="entry name" value="WD40"/>
    <property type="match status" value="3"/>
</dbReference>
<dbReference type="FunFam" id="2.130.10.10:FF:000378">
    <property type="entry name" value="U3 small nucleolar RNA-associated protein 7"/>
    <property type="match status" value="1"/>
</dbReference>
<dbReference type="GO" id="GO:0000462">
    <property type="term" value="P:maturation of SSU-rRNA from tricistronic rRNA transcript (SSU-rRNA, 5.8S rRNA, LSU-rRNA)"/>
    <property type="evidence" value="ECO:0007669"/>
    <property type="project" value="TreeGrafter"/>
</dbReference>
<evidence type="ECO:0000256" key="5">
    <source>
        <dbReference type="ARBA" id="ARBA00023242"/>
    </source>
</evidence>
<dbReference type="Proteomes" id="UP000002173">
    <property type="component" value="Unassembled WGS sequence"/>
</dbReference>
<reference evidence="8" key="3">
    <citation type="journal article" date="2021" name="Int. J. Parasitol.">
        <title>Comparative analysis of gene expression between Babesia bovis blood stages and kinetes allowed by improved genome annotation.</title>
        <authorList>
            <person name="Ueti M.W."/>
            <person name="Johnson W.C."/>
            <person name="Kappmeyer L.S."/>
            <person name="Herndon D.R."/>
            <person name="Mousel M.R."/>
            <person name="Reif K.E."/>
            <person name="Taus N.S."/>
            <person name="Ifeonu O.O."/>
            <person name="Silva J.C."/>
            <person name="Suarez C.E."/>
            <person name="Brayton K.A."/>
        </authorList>
    </citation>
    <scope>NUCLEOTIDE SEQUENCE [LARGE SCALE GENOMIC DNA]</scope>
</reference>